<organism evidence="1">
    <name type="scientific">Anguilla anguilla</name>
    <name type="common">European freshwater eel</name>
    <name type="synonym">Muraena anguilla</name>
    <dbReference type="NCBI Taxonomy" id="7936"/>
    <lineage>
        <taxon>Eukaryota</taxon>
        <taxon>Metazoa</taxon>
        <taxon>Chordata</taxon>
        <taxon>Craniata</taxon>
        <taxon>Vertebrata</taxon>
        <taxon>Euteleostomi</taxon>
        <taxon>Actinopterygii</taxon>
        <taxon>Neopterygii</taxon>
        <taxon>Teleostei</taxon>
        <taxon>Anguilliformes</taxon>
        <taxon>Anguillidae</taxon>
        <taxon>Anguilla</taxon>
    </lineage>
</organism>
<accession>A0A0E9RT00</accession>
<proteinExistence type="predicted"/>
<sequence>MSGVMQGMKVQLASILKLRLKKYLYECSVNFSDVQKINLRKKVI</sequence>
<name>A0A0E9RT00_ANGAN</name>
<evidence type="ECO:0000313" key="1">
    <source>
        <dbReference type="EMBL" id="JAH31972.1"/>
    </source>
</evidence>
<reference evidence="1" key="2">
    <citation type="journal article" date="2015" name="Fish Shellfish Immunol.">
        <title>Early steps in the European eel (Anguilla anguilla)-Vibrio vulnificus interaction in the gills: Role of the RtxA13 toxin.</title>
        <authorList>
            <person name="Callol A."/>
            <person name="Pajuelo D."/>
            <person name="Ebbesson L."/>
            <person name="Teles M."/>
            <person name="MacKenzie S."/>
            <person name="Amaro C."/>
        </authorList>
    </citation>
    <scope>NUCLEOTIDE SEQUENCE</scope>
</reference>
<dbReference type="EMBL" id="GBXM01076605">
    <property type="protein sequence ID" value="JAH31972.1"/>
    <property type="molecule type" value="Transcribed_RNA"/>
</dbReference>
<protein>
    <submittedName>
        <fullName evidence="1">Uncharacterized protein</fullName>
    </submittedName>
</protein>
<reference evidence="1" key="1">
    <citation type="submission" date="2014-11" db="EMBL/GenBank/DDBJ databases">
        <authorList>
            <person name="Amaro Gonzalez C."/>
        </authorList>
    </citation>
    <scope>NUCLEOTIDE SEQUENCE</scope>
</reference>
<dbReference type="AlphaFoldDB" id="A0A0E9RT00"/>